<dbReference type="Pfam" id="PF04356">
    <property type="entry name" value="DUF489"/>
    <property type="match status" value="1"/>
</dbReference>
<evidence type="ECO:0000256" key="2">
    <source>
        <dbReference type="ARBA" id="ARBA00022490"/>
    </source>
</evidence>
<evidence type="ECO:0000256" key="4">
    <source>
        <dbReference type="HAMAP-Rule" id="MF_00695"/>
    </source>
</evidence>
<dbReference type="PANTHER" id="PTHR38100:SF1">
    <property type="entry name" value="HIGH FREQUENCY LYSOGENIZATION PROTEIN HFLD"/>
    <property type="match status" value="1"/>
</dbReference>
<evidence type="ECO:0000313" key="5">
    <source>
        <dbReference type="EMBL" id="QCI24645.1"/>
    </source>
</evidence>
<dbReference type="Gene3D" id="1.10.3890.10">
    <property type="entry name" value="HflD-like"/>
    <property type="match status" value="1"/>
</dbReference>
<dbReference type="NCBIfam" id="NF001248">
    <property type="entry name" value="PRK00218.1-4"/>
    <property type="match status" value="1"/>
</dbReference>
<dbReference type="NCBIfam" id="NF001246">
    <property type="entry name" value="PRK00218.1-2"/>
    <property type="match status" value="1"/>
</dbReference>
<evidence type="ECO:0000313" key="6">
    <source>
        <dbReference type="Proteomes" id="UP000298673"/>
    </source>
</evidence>
<dbReference type="EMBL" id="CP034861">
    <property type="protein sequence ID" value="QCI24645.1"/>
    <property type="molecule type" value="Genomic_DNA"/>
</dbReference>
<name>A0A4D6YJE2_9GAMM</name>
<evidence type="ECO:0000256" key="1">
    <source>
        <dbReference type="ARBA" id="ARBA00022475"/>
    </source>
</evidence>
<organism evidence="5 6">
    <name type="scientific">Buchnera aphidicola</name>
    <name type="common">Muscaphis stroyani</name>
    <dbReference type="NCBI Taxonomy" id="1241869"/>
    <lineage>
        <taxon>Bacteria</taxon>
        <taxon>Pseudomonadati</taxon>
        <taxon>Pseudomonadota</taxon>
        <taxon>Gammaproteobacteria</taxon>
        <taxon>Enterobacterales</taxon>
        <taxon>Erwiniaceae</taxon>
        <taxon>Buchnera</taxon>
    </lineage>
</organism>
<dbReference type="PANTHER" id="PTHR38100">
    <property type="entry name" value="HIGH FREQUENCY LYSOGENIZATION PROTEIN HFLD"/>
    <property type="match status" value="1"/>
</dbReference>
<protein>
    <recommendedName>
        <fullName evidence="4">High frequency lysogenization protein HflD homolog</fullName>
    </recommendedName>
</protein>
<dbReference type="InterPro" id="IPR035932">
    <property type="entry name" value="HflD-like_sf"/>
</dbReference>
<reference evidence="5 6" key="1">
    <citation type="submission" date="2018-12" db="EMBL/GenBank/DDBJ databases">
        <authorList>
            <person name="Chong R.A."/>
        </authorList>
    </citation>
    <scope>NUCLEOTIDE SEQUENCE [LARGE SCALE GENOMIC DNA]</scope>
    <source>
        <strain evidence="5 6">Mst</strain>
    </source>
</reference>
<proteinExistence type="inferred from homology"/>
<comment type="subcellular location">
    <subcellularLocation>
        <location evidence="4">Cytoplasm</location>
    </subcellularLocation>
    <subcellularLocation>
        <location evidence="4">Cell membrane</location>
        <topology evidence="4">Peripheral membrane protein</topology>
        <orientation evidence="4">Cytoplasmic side</orientation>
    </subcellularLocation>
</comment>
<dbReference type="InterPro" id="IPR007451">
    <property type="entry name" value="HflD"/>
</dbReference>
<keyword evidence="2 4" id="KW-0963">Cytoplasm</keyword>
<dbReference type="GO" id="GO:0005886">
    <property type="term" value="C:plasma membrane"/>
    <property type="evidence" value="ECO:0007669"/>
    <property type="project" value="UniProtKB-SubCell"/>
</dbReference>
<reference evidence="5 6" key="2">
    <citation type="submission" date="2019-05" db="EMBL/GenBank/DDBJ databases">
        <title>Genome evolution of the obligate endosymbiont Buchnera aphidicola.</title>
        <authorList>
            <person name="Moran N.A."/>
        </authorList>
    </citation>
    <scope>NUCLEOTIDE SEQUENCE [LARGE SCALE GENOMIC DNA]</scope>
    <source>
        <strain evidence="5 6">Mst</strain>
    </source>
</reference>
<dbReference type="SUPFAM" id="SSF101322">
    <property type="entry name" value="YcfC-like"/>
    <property type="match status" value="1"/>
</dbReference>
<dbReference type="AlphaFoldDB" id="A0A4D6YJE2"/>
<accession>A0A4D6YJE2</accession>
<comment type="similarity">
    <text evidence="4">Belongs to the HflD family.</text>
</comment>
<keyword evidence="3 4" id="KW-0472">Membrane</keyword>
<evidence type="ECO:0000256" key="3">
    <source>
        <dbReference type="ARBA" id="ARBA00023136"/>
    </source>
</evidence>
<gene>
    <name evidence="4 5" type="primary">hflD</name>
    <name evidence="5" type="ORF">D9V75_01270</name>
</gene>
<sequence>MNKNYSITLSLAGLCQSVYLVQELAQLGKCNECAFEVCLKSILDIQPISVIKIYGNCEKNICLGLEVLISILTFSNFSKSGLKLIKYILRIMILEEKLKKNSKVINILKKKISQISHQLYVDNINIDILTTKIAELYIEIFSNLGPRIEIKGAKCFLEDLKIQQKIRCLLFSGIRSLFLWKQLGGNKFKLFFFRNKIIKQAQKILSNF</sequence>
<dbReference type="Proteomes" id="UP000298673">
    <property type="component" value="Chromosome"/>
</dbReference>
<dbReference type="HAMAP" id="MF_00695">
    <property type="entry name" value="HflD_protein"/>
    <property type="match status" value="1"/>
</dbReference>
<dbReference type="GO" id="GO:0005737">
    <property type="term" value="C:cytoplasm"/>
    <property type="evidence" value="ECO:0007669"/>
    <property type="project" value="UniProtKB-SubCell"/>
</dbReference>
<keyword evidence="1 4" id="KW-1003">Cell membrane</keyword>
<dbReference type="OrthoDB" id="9788031at2"/>